<keyword evidence="2" id="KW-1185">Reference proteome</keyword>
<dbReference type="RefSeq" id="WP_046313597.1">
    <property type="nucleotide sequence ID" value="NZ_CBCSCY010000022.1"/>
</dbReference>
<accession>A0A0E3ZIB6</accession>
<dbReference type="STRING" id="400092.PKOR_22275"/>
<name>A0A0E3ZIB6_9BACT</name>
<gene>
    <name evidence="1" type="ORF">PKOR_22275</name>
</gene>
<dbReference type="EMBL" id="CP009621">
    <property type="protein sequence ID" value="AKD05290.1"/>
    <property type="molecule type" value="Genomic_DNA"/>
</dbReference>
<dbReference type="Proteomes" id="UP000033109">
    <property type="component" value="Chromosome"/>
</dbReference>
<dbReference type="HOGENOM" id="CLU_1883272_0_0_10"/>
<protein>
    <submittedName>
        <fullName evidence="1">Uncharacterized protein</fullName>
    </submittedName>
</protein>
<dbReference type="AlphaFoldDB" id="A0A0E3ZIB6"/>
<sequence length="135" mass="15930">MESTTDVHVESARIQKQIEHHLGISGNSLLFEFRQLDNKTRLDLITVNPRHHQSFLLHSEVGYDKLEVLRKMLSYVQSYRDQESSFTVQWIARDDKELNTSYFRARNMYEALDKLYYGRDMNTITVFSIVLNPVS</sequence>
<dbReference type="PATRIC" id="fig|400092.3.peg.4891"/>
<reference evidence="1 2" key="1">
    <citation type="journal article" date="2015" name="Sci. Rep.">
        <title>Unraveling adaptation of Pontibacter korlensis to radiation and infertility in desert through complete genome and comparative transcriptomic analysis.</title>
        <authorList>
            <person name="Dai J."/>
            <person name="Dai W."/>
            <person name="Qiu C."/>
            <person name="Yang Z."/>
            <person name="Zhang Y."/>
            <person name="Zhou M."/>
            <person name="Zhang L."/>
            <person name="Fang C."/>
            <person name="Gao Q."/>
            <person name="Yang Q."/>
            <person name="Li X."/>
            <person name="Wang Z."/>
            <person name="Wang Z."/>
            <person name="Jia Z."/>
            <person name="Chen X."/>
        </authorList>
    </citation>
    <scope>NUCLEOTIDE SEQUENCE [LARGE SCALE GENOMIC DNA]</scope>
    <source>
        <strain evidence="1 2">X14-1T</strain>
    </source>
</reference>
<dbReference type="KEGG" id="pko:PKOR_22275"/>
<proteinExistence type="predicted"/>
<dbReference type="OrthoDB" id="1467542at2"/>
<evidence type="ECO:0000313" key="2">
    <source>
        <dbReference type="Proteomes" id="UP000033109"/>
    </source>
</evidence>
<organism evidence="1 2">
    <name type="scientific">Pontibacter korlensis</name>
    <dbReference type="NCBI Taxonomy" id="400092"/>
    <lineage>
        <taxon>Bacteria</taxon>
        <taxon>Pseudomonadati</taxon>
        <taxon>Bacteroidota</taxon>
        <taxon>Cytophagia</taxon>
        <taxon>Cytophagales</taxon>
        <taxon>Hymenobacteraceae</taxon>
        <taxon>Pontibacter</taxon>
    </lineage>
</organism>
<evidence type="ECO:0000313" key="1">
    <source>
        <dbReference type="EMBL" id="AKD05290.1"/>
    </source>
</evidence>